<evidence type="ECO:0000313" key="3">
    <source>
        <dbReference type="Proteomes" id="UP000199702"/>
    </source>
</evidence>
<proteinExistence type="predicted"/>
<dbReference type="EMBL" id="FNYA01000001">
    <property type="protein sequence ID" value="SEI46979.1"/>
    <property type="molecule type" value="Genomic_DNA"/>
</dbReference>
<reference evidence="3" key="1">
    <citation type="submission" date="2016-10" db="EMBL/GenBank/DDBJ databases">
        <authorList>
            <person name="Varghese N."/>
            <person name="Submissions S."/>
        </authorList>
    </citation>
    <scope>NUCLEOTIDE SEQUENCE [LARGE SCALE GENOMIC DNA]</scope>
    <source>
        <strain evidence="3">DSM 17934</strain>
    </source>
</reference>
<organism evidence="2 3">
    <name type="scientific">Flavobacterium terrigena</name>
    <dbReference type="NCBI Taxonomy" id="402734"/>
    <lineage>
        <taxon>Bacteria</taxon>
        <taxon>Pseudomonadati</taxon>
        <taxon>Bacteroidota</taxon>
        <taxon>Flavobacteriia</taxon>
        <taxon>Flavobacteriales</taxon>
        <taxon>Flavobacteriaceae</taxon>
        <taxon>Flavobacterium</taxon>
    </lineage>
</organism>
<name>A0A1H6QTP1_9FLAO</name>
<protein>
    <recommendedName>
        <fullName evidence="1">DUF4266 domain-containing protein</fullName>
    </recommendedName>
</protein>
<dbReference type="RefSeq" id="WP_091308138.1">
    <property type="nucleotide sequence ID" value="NZ_CBCSJU010000001.1"/>
</dbReference>
<keyword evidence="3" id="KW-1185">Reference proteome</keyword>
<accession>A0A1H6QTP1</accession>
<dbReference type="InterPro" id="IPR025362">
    <property type="entry name" value="DUF4266"/>
</dbReference>
<dbReference type="OrthoDB" id="679785at2"/>
<sequence>MSKKIVLVITLITFASCSEVKEYQKSKINDSDMELAARKSEKFENTFMLYREASSGANGGKTGGGCGCN</sequence>
<evidence type="ECO:0000259" key="1">
    <source>
        <dbReference type="Pfam" id="PF14086"/>
    </source>
</evidence>
<feature type="domain" description="DUF4266" evidence="1">
    <location>
        <begin position="20"/>
        <end position="69"/>
    </location>
</feature>
<dbReference type="Pfam" id="PF14086">
    <property type="entry name" value="DUF4266"/>
    <property type="match status" value="1"/>
</dbReference>
<dbReference type="STRING" id="402734.SAMN05660918_0748"/>
<dbReference type="PROSITE" id="PS51257">
    <property type="entry name" value="PROKAR_LIPOPROTEIN"/>
    <property type="match status" value="1"/>
</dbReference>
<evidence type="ECO:0000313" key="2">
    <source>
        <dbReference type="EMBL" id="SEI46979.1"/>
    </source>
</evidence>
<dbReference type="Proteomes" id="UP000199702">
    <property type="component" value="Unassembled WGS sequence"/>
</dbReference>
<gene>
    <name evidence="2" type="ORF">SAMN05660918_0748</name>
</gene>
<dbReference type="AlphaFoldDB" id="A0A1H6QTP1"/>